<accession>A0A445LGF7</accession>
<dbReference type="PANTHER" id="PTHR33155">
    <property type="entry name" value="FANTASTIC FOUR-LIKE PROTEIN (DUF3049)"/>
    <property type="match status" value="1"/>
</dbReference>
<evidence type="ECO:0000313" key="6">
    <source>
        <dbReference type="Proteomes" id="UP000289340"/>
    </source>
</evidence>
<dbReference type="AlphaFoldDB" id="A0A445LGF7"/>
<gene>
    <name evidence="5" type="ORF">D0Y65_008089</name>
</gene>
<feature type="domain" description="FAF" evidence="4">
    <location>
        <begin position="125"/>
        <end position="176"/>
    </location>
</feature>
<dbReference type="Pfam" id="PF11250">
    <property type="entry name" value="FAF"/>
    <property type="match status" value="1"/>
</dbReference>
<protein>
    <recommendedName>
        <fullName evidence="4">FAF domain-containing protein</fullName>
    </recommendedName>
</protein>
<dbReference type="Proteomes" id="UP000289340">
    <property type="component" value="Chromosome 3"/>
</dbReference>
<feature type="region of interest" description="Disordered" evidence="3">
    <location>
        <begin position="114"/>
        <end position="140"/>
    </location>
</feature>
<comment type="caution">
    <text evidence="5">The sequence shown here is derived from an EMBL/GenBank/DDBJ whole genome shotgun (WGS) entry which is preliminary data.</text>
</comment>
<keyword evidence="2" id="KW-0175">Coiled coil</keyword>
<organism evidence="5 6">
    <name type="scientific">Glycine soja</name>
    <name type="common">Wild soybean</name>
    <dbReference type="NCBI Taxonomy" id="3848"/>
    <lineage>
        <taxon>Eukaryota</taxon>
        <taxon>Viridiplantae</taxon>
        <taxon>Streptophyta</taxon>
        <taxon>Embryophyta</taxon>
        <taxon>Tracheophyta</taxon>
        <taxon>Spermatophyta</taxon>
        <taxon>Magnoliopsida</taxon>
        <taxon>eudicotyledons</taxon>
        <taxon>Gunneridae</taxon>
        <taxon>Pentapetalae</taxon>
        <taxon>rosids</taxon>
        <taxon>fabids</taxon>
        <taxon>Fabales</taxon>
        <taxon>Fabaceae</taxon>
        <taxon>Papilionoideae</taxon>
        <taxon>50 kb inversion clade</taxon>
        <taxon>NPAAA clade</taxon>
        <taxon>indigoferoid/millettioid clade</taxon>
        <taxon>Phaseoleae</taxon>
        <taxon>Glycine</taxon>
        <taxon>Glycine subgen. Soja</taxon>
    </lineage>
</organism>
<dbReference type="EMBL" id="QZWG01000003">
    <property type="protein sequence ID" value="RZC22253.1"/>
    <property type="molecule type" value="Genomic_DNA"/>
</dbReference>
<name>A0A445LGF7_GLYSO</name>
<reference evidence="5 6" key="1">
    <citation type="submission" date="2018-09" db="EMBL/GenBank/DDBJ databases">
        <title>A high-quality reference genome of wild soybean provides a powerful tool to mine soybean genomes.</title>
        <authorList>
            <person name="Xie M."/>
            <person name="Chung C.Y.L."/>
            <person name="Li M.-W."/>
            <person name="Wong F.-L."/>
            <person name="Chan T.-F."/>
            <person name="Lam H.-M."/>
        </authorList>
    </citation>
    <scope>NUCLEOTIDE SEQUENCE [LARGE SCALE GENOMIC DNA]</scope>
    <source>
        <strain evidence="6">cv. W05</strain>
        <tissue evidence="5">Hypocotyl of etiolated seedlings</tissue>
    </source>
</reference>
<evidence type="ECO:0000256" key="2">
    <source>
        <dbReference type="SAM" id="Coils"/>
    </source>
</evidence>
<evidence type="ECO:0000256" key="3">
    <source>
        <dbReference type="SAM" id="MobiDB-lite"/>
    </source>
</evidence>
<evidence type="ECO:0000313" key="5">
    <source>
        <dbReference type="EMBL" id="RZC22253.1"/>
    </source>
</evidence>
<feature type="coiled-coil region" evidence="2">
    <location>
        <begin position="177"/>
        <end position="205"/>
    </location>
</feature>
<comment type="similarity">
    <text evidence="1">Belongs to the fantastic four family.</text>
</comment>
<keyword evidence="6" id="KW-1185">Reference proteome</keyword>
<dbReference type="PANTHER" id="PTHR33155:SF27">
    <property type="entry name" value="FANTASTIC FOUR-LIKE PROTEIN (DUF3049)"/>
    <property type="match status" value="1"/>
</dbReference>
<proteinExistence type="inferred from homology"/>
<dbReference type="InterPro" id="IPR046431">
    <property type="entry name" value="FAF_dom"/>
</dbReference>
<dbReference type="InterPro" id="IPR021410">
    <property type="entry name" value="FAF"/>
</dbReference>
<evidence type="ECO:0000259" key="4">
    <source>
        <dbReference type="Pfam" id="PF11250"/>
    </source>
</evidence>
<sequence length="321" mass="36578">MIKLFKRNTTNTDKCHHHRYHHHPVLGLGLATREACRPPNVLESAMLRLNTPPPSWKRVNNTGSLHDVVTGLASCTESLGFESSDEIHNNNDNNCSDQKDNYDDEIWRRRTMKAEGRGKVQSFPPPPLSSLNRNGKPSFYLRPVRRDGRLQLTEVRIQRSEILHASRHNGRLTLHLVPDLEEEEEEEEEVEEEEEEKRVEEWKLRGVGGSEGLKRCHEMVKQHHHHNVHGNLRMCGISIVTEQNKGLRMLRCAALHCMHPPCMAACGVVSLRENDILFFDLTNLHCSLTTVCRIDVHMKKNGFNWRTGTEGAMSGANGCVA</sequence>
<evidence type="ECO:0000256" key="1">
    <source>
        <dbReference type="ARBA" id="ARBA00008690"/>
    </source>
</evidence>